<dbReference type="EMBL" id="FMSP01000006">
    <property type="protein sequence ID" value="SCV70709.1"/>
    <property type="molecule type" value="Genomic_DNA"/>
</dbReference>
<dbReference type="PANTHER" id="PTHR10091">
    <property type="entry name" value="ALDOSE-1-EPIMERASE"/>
    <property type="match status" value="1"/>
</dbReference>
<protein>
    <submittedName>
        <fullName evidence="1">BQ2448_3471 protein</fullName>
    </submittedName>
</protein>
<accession>A0A238FD64</accession>
<dbReference type="SUPFAM" id="SSF74650">
    <property type="entry name" value="Galactose mutarotase-like"/>
    <property type="match status" value="1"/>
</dbReference>
<dbReference type="GO" id="GO:0004034">
    <property type="term" value="F:aldose 1-epimerase activity"/>
    <property type="evidence" value="ECO:0007669"/>
    <property type="project" value="TreeGrafter"/>
</dbReference>
<evidence type="ECO:0000313" key="1">
    <source>
        <dbReference type="EMBL" id="SCV70709.1"/>
    </source>
</evidence>
<gene>
    <name evidence="1" type="ORF">BQ2448_3471</name>
</gene>
<dbReference type="STRING" id="269621.A0A238FD64"/>
<dbReference type="GO" id="GO:0030246">
    <property type="term" value="F:carbohydrate binding"/>
    <property type="evidence" value="ECO:0007669"/>
    <property type="project" value="InterPro"/>
</dbReference>
<dbReference type="Proteomes" id="UP000198372">
    <property type="component" value="Unassembled WGS sequence"/>
</dbReference>
<dbReference type="AlphaFoldDB" id="A0A238FD64"/>
<name>A0A238FD64_9BASI</name>
<sequence length="432" mass="47186">MISLLLPVLFQLPATSPHRFLRTIPPSLEPHILSTSSLSSASSLTVSHSPLCSSNSQNSAPPIRTVTLDSNSFSERDVLIGPLDLTDHVRRRIFLNQIVGSYANRLPSGKVEVEGYQSLVLDLKTTEGEGELTSRPNAFRGWSVQRRGNDGLRAFRKLMTNAHPKTNVCLHGGTTGIDKVDWELIANPAAGTTTASTLFSDKATSSSEAIYRHLSPHGADAFPRDLLIEAFVSLTEPKGDEKGVAGRLEVVLRAKIVEEKGAATAVDATPVNFDDSLGICSGSLLREICMLMVPRFYPFIWKGERTIELHDNKLPTGKIIQLSKDDLLNFSIPRKIGANFPENGIGSLSNANLPSSFPRKTDHNLIFSRTTSQTPQVTLTSPDWRLGLAFRTNQASVQCYTVAGFNGVAPVKKAVHDRKGEKRGYDQFGQLL</sequence>
<dbReference type="Gene3D" id="2.70.98.10">
    <property type="match status" value="1"/>
</dbReference>
<dbReference type="PANTHER" id="PTHR10091:SF0">
    <property type="entry name" value="GALACTOSE MUTAROTASE"/>
    <property type="match status" value="1"/>
</dbReference>
<dbReference type="GO" id="GO:0006006">
    <property type="term" value="P:glucose metabolic process"/>
    <property type="evidence" value="ECO:0007669"/>
    <property type="project" value="TreeGrafter"/>
</dbReference>
<dbReference type="OrthoDB" id="274691at2759"/>
<evidence type="ECO:0000313" key="2">
    <source>
        <dbReference type="Proteomes" id="UP000198372"/>
    </source>
</evidence>
<proteinExistence type="predicted"/>
<keyword evidence="2" id="KW-1185">Reference proteome</keyword>
<dbReference type="GO" id="GO:0033499">
    <property type="term" value="P:galactose catabolic process via UDP-galactose, Leloir pathway"/>
    <property type="evidence" value="ECO:0007669"/>
    <property type="project" value="TreeGrafter"/>
</dbReference>
<reference evidence="2" key="1">
    <citation type="submission" date="2016-09" db="EMBL/GenBank/DDBJ databases">
        <authorList>
            <person name="Jeantristanb JTB J.-T."/>
            <person name="Ricardo R."/>
        </authorList>
    </citation>
    <scope>NUCLEOTIDE SEQUENCE [LARGE SCALE GENOMIC DNA]</scope>
</reference>
<dbReference type="InterPro" id="IPR011013">
    <property type="entry name" value="Gal_mutarotase_sf_dom"/>
</dbReference>
<organism evidence="1 2">
    <name type="scientific">Microbotryum intermedium</name>
    <dbReference type="NCBI Taxonomy" id="269621"/>
    <lineage>
        <taxon>Eukaryota</taxon>
        <taxon>Fungi</taxon>
        <taxon>Dikarya</taxon>
        <taxon>Basidiomycota</taxon>
        <taxon>Pucciniomycotina</taxon>
        <taxon>Microbotryomycetes</taxon>
        <taxon>Microbotryales</taxon>
        <taxon>Microbotryaceae</taxon>
        <taxon>Microbotryum</taxon>
    </lineage>
</organism>
<dbReference type="InterPro" id="IPR014718">
    <property type="entry name" value="GH-type_carb-bd"/>
</dbReference>